<evidence type="ECO:0000259" key="2">
    <source>
        <dbReference type="Pfam" id="PF18962"/>
    </source>
</evidence>
<dbReference type="RefSeq" id="WP_200506904.1">
    <property type="nucleotide sequence ID" value="NZ_JAEHFX010000007.1"/>
</dbReference>
<reference evidence="4 5" key="1">
    <citation type="submission" date="2020-12" db="EMBL/GenBank/DDBJ databases">
        <title>Bacterial novel species Adhaeribacter sp. BT258 isolated from soil.</title>
        <authorList>
            <person name="Jung H.-Y."/>
        </authorList>
    </citation>
    <scope>NUCLEOTIDE SEQUENCE [LARGE SCALE GENOMIC DNA]</scope>
    <source>
        <strain evidence="4 5">BT258</strain>
    </source>
</reference>
<feature type="domain" description="DUF7619" evidence="3">
    <location>
        <begin position="676"/>
        <end position="809"/>
    </location>
</feature>
<dbReference type="InterPro" id="IPR026444">
    <property type="entry name" value="Secre_tail"/>
</dbReference>
<accession>A0ABS1C3T9</accession>
<sequence>MKKLLLFCLLVGLTSFSASAQYFQWAKKQDNNIPVTSVASGNSLVATTGTFSNTITLGNQTFSTADTMDQYLAVHDHAGNVLWAKHIVTGGILGIQQPCLTFDANQNIIIAGSFIDSLYIDGLIFKGTTGNISGAYVAKFSPTGSLLWARSSDVSVVTGHAAGRSVTTDLQGNVIVAGDFYNSVTFNSTSLTANGSNAAFIVKYDVSGTLQWAVNTLSTTVPENVSKIKATSAGEIYLINFAQGLGAPGASGFPLYKYSAAGILLWNKTINNPTFSYPNLAVDNLDNAYIIGNYHTNITIGNSALTTPQNVSSSFLAKIDAAGNWKWARTIASNLIFGYPYMFHPAPGIVYTNDNELIISGTFSGTTQFNNISITSSRTNGLNTFVAKLDTAGTPIWVNNATSTVANNNTDLSGDNSNNLFLAGSIENGSTQFSGSMLTTSGTASYLAKITHEANIASGTIFLDANSNGIKDASEVPYIQLIIQSTPGPVYGISNLDGTYSMYLPTGASTLSIPSPPPYYTTVPASHSLTFSGANQAQTGKDFALQPIPNSNDVKVTVTALIPARPGFQSKYRLTFHNSGTTTLSDTLKFQHNTSILAFVSASEPTVSNSNGKIAWYYQNLLPNETRNIDVTFLVPTTTVLGTPLKAIASIKPYAIDLLQEDNIDSLHHVVIGSFDPNDKQVDKTTLSPARAATGEYLDYTIRFQNTGTDTAFTVVVTDRILSQLNLATFEMLSASHNYKVNVIDGNMLEWRFDNILLPDSNRNEPASHGFIRFRLKSKAGLQLGDSITNQAAIYFDYNAPVITNHAVTKVANPNGIKEKKASIQAFKLYPNPAKNYVMVNAEFKKNTSATVSLVNLLGQTLSNVTLPANNQIHYQLPLKDLPKGIYLIRLETESGMQTQRLVVQ</sequence>
<comment type="caution">
    <text evidence="4">The sequence shown here is derived from an EMBL/GenBank/DDBJ whole genome shotgun (WGS) entry which is preliminary data.</text>
</comment>
<dbReference type="InterPro" id="IPR047589">
    <property type="entry name" value="DUF11_rpt"/>
</dbReference>
<dbReference type="Proteomes" id="UP000644147">
    <property type="component" value="Unassembled WGS sequence"/>
</dbReference>
<keyword evidence="5" id="KW-1185">Reference proteome</keyword>
<protein>
    <submittedName>
        <fullName evidence="4">T9SS type A sorting domain-containing protein</fullName>
    </submittedName>
</protein>
<dbReference type="InterPro" id="IPR055353">
    <property type="entry name" value="DUF7619"/>
</dbReference>
<gene>
    <name evidence="4" type="ORF">I5M27_13810</name>
</gene>
<name>A0ABS1C3T9_9BACT</name>
<dbReference type="NCBIfam" id="TIGR04183">
    <property type="entry name" value="Por_Secre_tail"/>
    <property type="match status" value="1"/>
</dbReference>
<dbReference type="EMBL" id="JAEHFX010000007">
    <property type="protein sequence ID" value="MBK0404066.1"/>
    <property type="molecule type" value="Genomic_DNA"/>
</dbReference>
<dbReference type="PANTHER" id="PTHR42754:SF1">
    <property type="entry name" value="LIPOPROTEIN"/>
    <property type="match status" value="1"/>
</dbReference>
<evidence type="ECO:0000259" key="3">
    <source>
        <dbReference type="Pfam" id="PF24595"/>
    </source>
</evidence>
<dbReference type="Pfam" id="PF18962">
    <property type="entry name" value="Por_Secre_tail"/>
    <property type="match status" value="1"/>
</dbReference>
<feature type="domain" description="Secretion system C-terminal sorting" evidence="2">
    <location>
        <begin position="829"/>
        <end position="904"/>
    </location>
</feature>
<feature type="signal peptide" evidence="1">
    <location>
        <begin position="1"/>
        <end position="20"/>
    </location>
</feature>
<evidence type="ECO:0000256" key="1">
    <source>
        <dbReference type="SAM" id="SignalP"/>
    </source>
</evidence>
<organism evidence="4 5">
    <name type="scientific">Adhaeribacter terrigena</name>
    <dbReference type="NCBI Taxonomy" id="2793070"/>
    <lineage>
        <taxon>Bacteria</taxon>
        <taxon>Pseudomonadati</taxon>
        <taxon>Bacteroidota</taxon>
        <taxon>Cytophagia</taxon>
        <taxon>Cytophagales</taxon>
        <taxon>Hymenobacteraceae</taxon>
        <taxon>Adhaeribacter</taxon>
    </lineage>
</organism>
<evidence type="ECO:0000313" key="4">
    <source>
        <dbReference type="EMBL" id="MBK0404066.1"/>
    </source>
</evidence>
<dbReference type="NCBIfam" id="TIGR01451">
    <property type="entry name" value="B_ant_repeat"/>
    <property type="match status" value="1"/>
</dbReference>
<feature type="chain" id="PRO_5045165972" evidence="1">
    <location>
        <begin position="21"/>
        <end position="905"/>
    </location>
</feature>
<evidence type="ECO:0000313" key="5">
    <source>
        <dbReference type="Proteomes" id="UP000644147"/>
    </source>
</evidence>
<dbReference type="Pfam" id="PF24595">
    <property type="entry name" value="DUF7619"/>
    <property type="match status" value="1"/>
</dbReference>
<dbReference type="PANTHER" id="PTHR42754">
    <property type="entry name" value="ENDOGLUCANASE"/>
    <property type="match status" value="1"/>
</dbReference>
<proteinExistence type="predicted"/>
<keyword evidence="1" id="KW-0732">Signal</keyword>